<keyword evidence="2" id="KW-1185">Reference proteome</keyword>
<dbReference type="InterPro" id="IPR012341">
    <property type="entry name" value="6hp_glycosidase-like_sf"/>
</dbReference>
<reference evidence="1 2" key="1">
    <citation type="submission" date="2021-08" db="EMBL/GenBank/DDBJ databases">
        <title>The genome sequence of Chitinophaga sp. B61.</title>
        <authorList>
            <person name="Zhang X."/>
        </authorList>
    </citation>
    <scope>NUCLEOTIDE SEQUENCE [LARGE SCALE GENOMIC DNA]</scope>
    <source>
        <strain evidence="1 2">B61</strain>
    </source>
</reference>
<dbReference type="Pfam" id="PF14614">
    <property type="entry name" value="DUF4450"/>
    <property type="match status" value="1"/>
</dbReference>
<dbReference type="InterPro" id="IPR008928">
    <property type="entry name" value="6-hairpin_glycosidase_sf"/>
</dbReference>
<sequence length="1052" mass="116886">MNIRLTLSYLLLLPVLHGYSQVAPKQKAGDFIESTSYNDAKRNTPRTLHYRPAGDSIVCINGANRFTRALYGGHTAYRLETSDRPVFASFMPKNNRHIRFTIATPRHTAIALDSTSRCEASYSGGKRTYQLTDPSWGHGQLTITVLALHDTEGAIWKITTSNMPAGTQLWSGCSAIRAARLNRNGDMGADPPDSFEPASTPVYSSSCKWTIGPHATTHYMLIRQQEIASTDTPTGAALFNTAEKARTDLTARVRISTPDAFLNPVGGILSTAANGIWDGQTWLHGAIGWRMPLTGWRAAYAGDFLGWHDRARSHFDAFAASQVTNVPNSIPHPAQDTALHLARSAKIWGTPQYSNGYIARNPNRPDQMHHYDMNLVYIDALLWHLNWTGDTAYARKLWPVLTRHLAWEKLNYDPDNDGLFDAYACIWASDGLYYNAGAVTHSSAYNYRAFRMAAAIAEKIGEDPLPYQTEARKIHAAINARLWLKDQGHWAEYQDFMGLKRLHTSAGVYTIYHAIDSEAGDPRQNYQATRYIDSEIPHIPVRAAGLPDEGFHTISTSNWMPYVWSTNNVAFEEVMHTALSYFQAGRKEAGFLLLKSAVLDGMYLGGSPGNIGQVSFYDAARGECYRDFGDAIGVASRLFVQGLYGITPDALQGRLMIRPGFPANWPYASISLPDIAYSFRHSGTARQSSETDHYIITPNFSRIMDLELQLAARRDRISGVTVNGLPAKWNLTDAIAGAPFISIHISSKDFPQSKPCDIRITWTGDSIALPKGNGNRTRFERTSQGQLTWWKAIHYPSDKPAPVISPAFLAVNTASCEPVNMDEHWNASVTDIFNHQYLTPRPPYTTLQIPTQGIGEWCHPLINATIDDSGLRRQVRNSINSTNLGIPFRTPATGKNIVYTSLWDNYPDSVTIPLSGNATHAYLLMAGSTNQMQSRIENGYIDIAYTDGSRQQFPLINPDTWAPIEQDYYVDSLAFQLHAPRQYRLHLLSGLVSNDLGKALNIPGVYGRSIDGGAAVLQDIRLDPDKVLKHLTVRTLSNDVVIGLMSITLQRK</sequence>
<dbReference type="Proteomes" id="UP000812961">
    <property type="component" value="Unassembled WGS sequence"/>
</dbReference>
<dbReference type="Gene3D" id="1.50.10.10">
    <property type="match status" value="1"/>
</dbReference>
<comment type="caution">
    <text evidence="1">The sequence shown here is derived from an EMBL/GenBank/DDBJ whole genome shotgun (WGS) entry which is preliminary data.</text>
</comment>
<protein>
    <submittedName>
        <fullName evidence="1">DUF4450 domain-containing protein</fullName>
    </submittedName>
</protein>
<evidence type="ECO:0000313" key="1">
    <source>
        <dbReference type="EMBL" id="MBW8686792.1"/>
    </source>
</evidence>
<evidence type="ECO:0000313" key="2">
    <source>
        <dbReference type="Proteomes" id="UP000812961"/>
    </source>
</evidence>
<dbReference type="RefSeq" id="WP_220252124.1">
    <property type="nucleotide sequence ID" value="NZ_JAICCF010000004.1"/>
</dbReference>
<accession>A0ABS7GJF6</accession>
<name>A0ABS7GJF6_9BACT</name>
<gene>
    <name evidence="1" type="ORF">K1Y79_20825</name>
</gene>
<dbReference type="InterPro" id="IPR028028">
    <property type="entry name" value="DUF4450"/>
</dbReference>
<organism evidence="1 2">
    <name type="scientific">Chitinophaga rhizophila</name>
    <dbReference type="NCBI Taxonomy" id="2866212"/>
    <lineage>
        <taxon>Bacteria</taxon>
        <taxon>Pseudomonadati</taxon>
        <taxon>Bacteroidota</taxon>
        <taxon>Chitinophagia</taxon>
        <taxon>Chitinophagales</taxon>
        <taxon>Chitinophagaceae</taxon>
        <taxon>Chitinophaga</taxon>
    </lineage>
</organism>
<dbReference type="EMBL" id="JAICCF010000004">
    <property type="protein sequence ID" value="MBW8686792.1"/>
    <property type="molecule type" value="Genomic_DNA"/>
</dbReference>
<proteinExistence type="predicted"/>
<dbReference type="SUPFAM" id="SSF48208">
    <property type="entry name" value="Six-hairpin glycosidases"/>
    <property type="match status" value="1"/>
</dbReference>